<reference evidence="2" key="1">
    <citation type="submission" date="2016-10" db="EMBL/GenBank/DDBJ databases">
        <authorList>
            <person name="Varghese N."/>
            <person name="Submissions S."/>
        </authorList>
    </citation>
    <scope>NUCLEOTIDE SEQUENCE [LARGE SCALE GENOMIC DNA]</scope>
    <source>
        <strain evidence="2">DSM 13078</strain>
    </source>
</reference>
<dbReference type="EMBL" id="FOKW01000020">
    <property type="protein sequence ID" value="SFC75105.1"/>
    <property type="molecule type" value="Genomic_DNA"/>
</dbReference>
<proteinExistence type="predicted"/>
<name>A0A1I1LQ43_NATHA</name>
<keyword evidence="2" id="KW-1185">Reference proteome</keyword>
<accession>A0A1I1LQ43</accession>
<protein>
    <submittedName>
        <fullName evidence="1">Uncharacterized protein</fullName>
    </submittedName>
</protein>
<dbReference type="OrthoDB" id="375385at2157"/>
<evidence type="ECO:0000313" key="2">
    <source>
        <dbReference type="Proteomes" id="UP000199161"/>
    </source>
</evidence>
<dbReference type="AlphaFoldDB" id="A0A1I1LQ43"/>
<organism evidence="1 2">
    <name type="scientific">Natronobacterium haloterrestre</name>
    <name type="common">Halobiforma haloterrestris</name>
    <dbReference type="NCBI Taxonomy" id="148448"/>
    <lineage>
        <taxon>Archaea</taxon>
        <taxon>Methanobacteriati</taxon>
        <taxon>Methanobacteriota</taxon>
        <taxon>Stenosarchaea group</taxon>
        <taxon>Halobacteria</taxon>
        <taxon>Halobacteriales</taxon>
        <taxon>Natrialbaceae</taxon>
        <taxon>Natronobacterium</taxon>
    </lineage>
</organism>
<gene>
    <name evidence="1" type="ORF">SAMN05444422_12024</name>
</gene>
<dbReference type="Proteomes" id="UP000199161">
    <property type="component" value="Unassembled WGS sequence"/>
</dbReference>
<evidence type="ECO:0000313" key="1">
    <source>
        <dbReference type="EMBL" id="SFC75105.1"/>
    </source>
</evidence>
<dbReference type="RefSeq" id="WP_089790099.1">
    <property type="nucleotide sequence ID" value="NZ_FOKW01000020.1"/>
</dbReference>
<sequence>MSTSYSGLSAPNVVRQLDGRPTIDDLEHEHAADDEPLAGAIADHRPDGLRCCYCGRPVDYARSGGFRCDTHGELDATEVTTSND</sequence>